<dbReference type="Proteomes" id="UP000467840">
    <property type="component" value="Chromosome 6"/>
</dbReference>
<evidence type="ECO:0000313" key="3">
    <source>
        <dbReference type="Proteomes" id="UP000467840"/>
    </source>
</evidence>
<feature type="compositionally biased region" description="Polar residues" evidence="1">
    <location>
        <begin position="150"/>
        <end position="159"/>
    </location>
</feature>
<comment type="caution">
    <text evidence="2">The sequence shown here is derived from an EMBL/GenBank/DDBJ whole genome shotgun (WGS) entry which is preliminary data.</text>
</comment>
<keyword evidence="3" id="KW-1185">Reference proteome</keyword>
<dbReference type="AlphaFoldDB" id="A0A6A6MUV0"/>
<accession>A0A6A6MUV0</accession>
<name>A0A6A6MUV0_HEVBR</name>
<feature type="compositionally biased region" description="Basic and acidic residues" evidence="1">
    <location>
        <begin position="161"/>
        <end position="179"/>
    </location>
</feature>
<feature type="region of interest" description="Disordered" evidence="1">
    <location>
        <begin position="111"/>
        <end position="180"/>
    </location>
</feature>
<evidence type="ECO:0000313" key="2">
    <source>
        <dbReference type="EMBL" id="KAF2317642.1"/>
    </source>
</evidence>
<gene>
    <name evidence="2" type="ORF">GH714_039466</name>
</gene>
<feature type="compositionally biased region" description="Basic residues" evidence="1">
    <location>
        <begin position="127"/>
        <end position="142"/>
    </location>
</feature>
<organism evidence="2 3">
    <name type="scientific">Hevea brasiliensis</name>
    <name type="common">Para rubber tree</name>
    <name type="synonym">Siphonia brasiliensis</name>
    <dbReference type="NCBI Taxonomy" id="3981"/>
    <lineage>
        <taxon>Eukaryota</taxon>
        <taxon>Viridiplantae</taxon>
        <taxon>Streptophyta</taxon>
        <taxon>Embryophyta</taxon>
        <taxon>Tracheophyta</taxon>
        <taxon>Spermatophyta</taxon>
        <taxon>Magnoliopsida</taxon>
        <taxon>eudicotyledons</taxon>
        <taxon>Gunneridae</taxon>
        <taxon>Pentapetalae</taxon>
        <taxon>rosids</taxon>
        <taxon>fabids</taxon>
        <taxon>Malpighiales</taxon>
        <taxon>Euphorbiaceae</taxon>
        <taxon>Crotonoideae</taxon>
        <taxon>Micrandreae</taxon>
        <taxon>Hevea</taxon>
    </lineage>
</organism>
<proteinExistence type="predicted"/>
<reference evidence="2 3" key="1">
    <citation type="journal article" date="2020" name="Mol. Plant">
        <title>The Chromosome-Based Rubber Tree Genome Provides New Insights into Spurge Genome Evolution and Rubber Biosynthesis.</title>
        <authorList>
            <person name="Liu J."/>
            <person name="Shi C."/>
            <person name="Shi C.C."/>
            <person name="Li W."/>
            <person name="Zhang Q.J."/>
            <person name="Zhang Y."/>
            <person name="Li K."/>
            <person name="Lu H.F."/>
            <person name="Shi C."/>
            <person name="Zhu S.T."/>
            <person name="Xiao Z.Y."/>
            <person name="Nan H."/>
            <person name="Yue Y."/>
            <person name="Zhu X.G."/>
            <person name="Wu Y."/>
            <person name="Hong X.N."/>
            <person name="Fan G.Y."/>
            <person name="Tong Y."/>
            <person name="Zhang D."/>
            <person name="Mao C.L."/>
            <person name="Liu Y.L."/>
            <person name="Hao S.J."/>
            <person name="Liu W.Q."/>
            <person name="Lv M.Q."/>
            <person name="Zhang H.B."/>
            <person name="Liu Y."/>
            <person name="Hu-Tang G.R."/>
            <person name="Wang J.P."/>
            <person name="Wang J.H."/>
            <person name="Sun Y.H."/>
            <person name="Ni S.B."/>
            <person name="Chen W.B."/>
            <person name="Zhang X.C."/>
            <person name="Jiao Y.N."/>
            <person name="Eichler E.E."/>
            <person name="Li G.H."/>
            <person name="Liu X."/>
            <person name="Gao L.Z."/>
        </authorList>
    </citation>
    <scope>NUCLEOTIDE SEQUENCE [LARGE SCALE GENOMIC DNA]</scope>
    <source>
        <strain evidence="3">cv. GT1</strain>
        <tissue evidence="2">Leaf</tissue>
    </source>
</reference>
<dbReference type="EMBL" id="JAAGAX010000004">
    <property type="protein sequence ID" value="KAF2317642.1"/>
    <property type="molecule type" value="Genomic_DNA"/>
</dbReference>
<protein>
    <submittedName>
        <fullName evidence="2">Uncharacterized protein</fullName>
    </submittedName>
</protein>
<sequence>MLRISEPERELPLKKRMYRRLKIERMEAVKEAKASVMEGNADTTTMPEQEAKDTTSMLDNLAKTETALMPGKENLSECDGSQRSKSINCLLNQESSLPSPIIYDLQGQESGENLFQGGMPNEYEGKQKRRRGRPKKATRRRSKEAVGQFACSQGFSSLDSNDDHGSCKPDSEVGREKDWLAPMEDSIDIVELKNTDWPTSEKELLRPFRED</sequence>
<feature type="region of interest" description="Disordered" evidence="1">
    <location>
        <begin position="31"/>
        <end position="82"/>
    </location>
</feature>
<evidence type="ECO:0000256" key="1">
    <source>
        <dbReference type="SAM" id="MobiDB-lite"/>
    </source>
</evidence>